<organism evidence="7 8">
    <name type="scientific">Aspergillus flavus (strain ATCC 200026 / FGSC A1120 / IAM 13836 / NRRL 3357 / JCM 12722 / SRRC 167)</name>
    <dbReference type="NCBI Taxonomy" id="332952"/>
    <lineage>
        <taxon>Eukaryota</taxon>
        <taxon>Fungi</taxon>
        <taxon>Dikarya</taxon>
        <taxon>Ascomycota</taxon>
        <taxon>Pezizomycotina</taxon>
        <taxon>Eurotiomycetes</taxon>
        <taxon>Eurotiomycetidae</taxon>
        <taxon>Eurotiales</taxon>
        <taxon>Aspergillaceae</taxon>
        <taxon>Aspergillus</taxon>
        <taxon>Aspergillus subgen. Circumdati</taxon>
    </lineage>
</organism>
<dbReference type="SUPFAM" id="SSF57701">
    <property type="entry name" value="Zn2/Cys6 DNA-binding domain"/>
    <property type="match status" value="1"/>
</dbReference>
<dbReference type="Proteomes" id="UP000596276">
    <property type="component" value="Chromosome 5"/>
</dbReference>
<dbReference type="PROSITE" id="PS00463">
    <property type="entry name" value="ZN2_CY6_FUNGAL_1"/>
    <property type="match status" value="1"/>
</dbReference>
<dbReference type="CDD" id="cd00067">
    <property type="entry name" value="GAL4"/>
    <property type="match status" value="1"/>
</dbReference>
<keyword evidence="5" id="KW-0539">Nucleus</keyword>
<dbReference type="GO" id="GO:0009893">
    <property type="term" value="P:positive regulation of metabolic process"/>
    <property type="evidence" value="ECO:0007669"/>
    <property type="project" value="UniProtKB-ARBA"/>
</dbReference>
<dbReference type="SMART" id="SM00066">
    <property type="entry name" value="GAL4"/>
    <property type="match status" value="1"/>
</dbReference>
<dbReference type="VEuPathDB" id="FungiDB:AFLA_009712"/>
<evidence type="ECO:0000313" key="8">
    <source>
        <dbReference type="Proteomes" id="UP000596276"/>
    </source>
</evidence>
<keyword evidence="3" id="KW-0238">DNA-binding</keyword>
<dbReference type="EMBL" id="CP044621">
    <property type="protein sequence ID" value="QRD84907.1"/>
    <property type="molecule type" value="Genomic_DNA"/>
</dbReference>
<dbReference type="PANTHER" id="PTHR31001">
    <property type="entry name" value="UNCHARACTERIZED TRANSCRIPTIONAL REGULATORY PROTEIN"/>
    <property type="match status" value="1"/>
</dbReference>
<feature type="domain" description="Zn(2)-C6 fungal-type" evidence="6">
    <location>
        <begin position="10"/>
        <end position="42"/>
    </location>
</feature>
<dbReference type="InterPro" id="IPR050613">
    <property type="entry name" value="Sec_Metabolite_Reg"/>
</dbReference>
<dbReference type="InterPro" id="IPR001138">
    <property type="entry name" value="Zn2Cys6_DnaBD"/>
</dbReference>
<reference evidence="8" key="1">
    <citation type="journal article" date="2021" name="G3 (Bethesda)">
        <title>Chromosome assembled and annotated genome sequence of Aspergillus flavus NRRL 3357.</title>
        <authorList>
            <person name="Skerker J.M."/>
            <person name="Pianalto K.M."/>
            <person name="Mondo S.J."/>
            <person name="Yang K."/>
            <person name="Arkin A.P."/>
            <person name="Keller N.P."/>
            <person name="Grigoriev I.V."/>
            <person name="Louise Glass N.L."/>
        </authorList>
    </citation>
    <scope>NUCLEOTIDE SEQUENCE [LARGE SCALE GENOMIC DNA]</scope>
    <source>
        <strain evidence="8">ATCC 200026 / FGSC A1120 / IAM 13836 / NRRL 3357 / JCM 12722 / SRRC 167</strain>
    </source>
</reference>
<evidence type="ECO:0000313" key="7">
    <source>
        <dbReference type="EMBL" id="QRD84907.1"/>
    </source>
</evidence>
<sequence length="680" mass="76485">MIRRNGKRGSCEPCRKSKIKCDHEFPICRRCQYRGMITSCIYHPAPMARPDSRRHRHHDPQRLSQLIASPTVRLGDRGSITEDIQVYQGGLVPQASGIYRANSPPCSPTILDICNTDVQQGSALLKCLNGISALAKLAKRYIRLRSHMIPVPAFLAQTAIASLEEDPSIEKMSTRDRLAKSILITGNTCRELELEVYTSSNTFCKMFTGPALRWEALGLLFTWAALALLNSPADDSLAAKLIAAHEANKAGGVSTMVYCSNLCISLCKEYAPASEVLLWLLHESLTLTLQFYGDCSKFAIYTHQAIIAALKASLHFYGKLIVLGHQAWQRLSDLATEVLDPTIVKLGARIPFIFTQTRRKIIASAYWIDKSLASLHGQVPRITCLPQDFETPLDIDDDELLMKGFDLLHPHSSDWNQSGYTCPATYIRARYILGAFRDELFQLSLIASTADRPPKLEDLSRRYRAAWLEMPNKLHYRDTDQVEAMPYMTSFPQLLLFLDYLQGEYLIYKELGGTIESTRPQLLWHCKRTLNIVISLFASPKMRAQTSPLERIRVGVLYGVPCAEYLILTLKEHSGENELKDHLPSPLELIRNISAFISSLNQEYHADDQLKLFYINTYRSLECALNDILNSKQIYTLGFSSGTSSSTISPGSEISKGNNNIGSELIDWTDDLKWTGRSHV</sequence>
<comment type="subcellular location">
    <subcellularLocation>
        <location evidence="1">Nucleus</location>
    </subcellularLocation>
</comment>
<proteinExistence type="predicted"/>
<dbReference type="GO" id="GO:0000981">
    <property type="term" value="F:DNA-binding transcription factor activity, RNA polymerase II-specific"/>
    <property type="evidence" value="ECO:0007669"/>
    <property type="project" value="InterPro"/>
</dbReference>
<evidence type="ECO:0000256" key="2">
    <source>
        <dbReference type="ARBA" id="ARBA00023015"/>
    </source>
</evidence>
<dbReference type="Gene3D" id="4.10.240.10">
    <property type="entry name" value="Zn(2)-C6 fungal-type DNA-binding domain"/>
    <property type="match status" value="1"/>
</dbReference>
<dbReference type="GO" id="GO:0008270">
    <property type="term" value="F:zinc ion binding"/>
    <property type="evidence" value="ECO:0007669"/>
    <property type="project" value="InterPro"/>
</dbReference>
<protein>
    <recommendedName>
        <fullName evidence="6">Zn(2)-C6 fungal-type domain-containing protein</fullName>
    </recommendedName>
</protein>
<gene>
    <name evidence="7" type="ORF">F9C07_2285459</name>
</gene>
<dbReference type="AlphaFoldDB" id="A0A7U2MJP3"/>
<accession>A0A7U2MJP3</accession>
<dbReference type="PROSITE" id="PS50048">
    <property type="entry name" value="ZN2_CY6_FUNGAL_2"/>
    <property type="match status" value="1"/>
</dbReference>
<dbReference type="VEuPathDB" id="FungiDB:F9C07_2285459"/>
<evidence type="ECO:0000256" key="4">
    <source>
        <dbReference type="ARBA" id="ARBA00023163"/>
    </source>
</evidence>
<dbReference type="CDD" id="cd12148">
    <property type="entry name" value="fungal_TF_MHR"/>
    <property type="match status" value="1"/>
</dbReference>
<dbReference type="GO" id="GO:0005634">
    <property type="term" value="C:nucleus"/>
    <property type="evidence" value="ECO:0007669"/>
    <property type="project" value="UniProtKB-SubCell"/>
</dbReference>
<evidence type="ECO:0000256" key="5">
    <source>
        <dbReference type="ARBA" id="ARBA00023242"/>
    </source>
</evidence>
<keyword evidence="8" id="KW-1185">Reference proteome</keyword>
<evidence type="ECO:0000259" key="6">
    <source>
        <dbReference type="PROSITE" id="PS50048"/>
    </source>
</evidence>
<evidence type="ECO:0000256" key="3">
    <source>
        <dbReference type="ARBA" id="ARBA00023125"/>
    </source>
</evidence>
<dbReference type="PANTHER" id="PTHR31001:SF40">
    <property type="entry name" value="ZN(II)2CYS6 TRANSCRIPTION FACTOR (EUROFUNG)"/>
    <property type="match status" value="1"/>
</dbReference>
<keyword evidence="4" id="KW-0804">Transcription</keyword>
<name>A0A7U2MJP3_ASPFN</name>
<keyword evidence="2" id="KW-0805">Transcription regulation</keyword>
<dbReference type="InterPro" id="IPR036864">
    <property type="entry name" value="Zn2-C6_fun-type_DNA-bd_sf"/>
</dbReference>
<dbReference type="Pfam" id="PF00172">
    <property type="entry name" value="Zn_clus"/>
    <property type="match status" value="1"/>
</dbReference>
<dbReference type="GO" id="GO:0003677">
    <property type="term" value="F:DNA binding"/>
    <property type="evidence" value="ECO:0007669"/>
    <property type="project" value="UniProtKB-KW"/>
</dbReference>
<evidence type="ECO:0000256" key="1">
    <source>
        <dbReference type="ARBA" id="ARBA00004123"/>
    </source>
</evidence>